<accession>A0ABX0KTC1</accession>
<dbReference type="InterPro" id="IPR001789">
    <property type="entry name" value="Sig_transdc_resp-reg_receiver"/>
</dbReference>
<proteinExistence type="predicted"/>
<evidence type="ECO:0000256" key="3">
    <source>
        <dbReference type="PROSITE-ProRule" id="PRU00169"/>
    </source>
</evidence>
<sequence length="121" mass="13044">MARILIVEDTPANMRLLVAILEKAGHGLLLAPAASEGMLIAQQEQPDLILMDVQLPGMNGLEATRLLKADPVTQGIPVIAITAFAMSGDKEYFINAGCDSYLAKPIRYKELLVAVENALKK</sequence>
<evidence type="ECO:0000313" key="6">
    <source>
        <dbReference type="Proteomes" id="UP000712570"/>
    </source>
</evidence>
<protein>
    <submittedName>
        <fullName evidence="5">Response regulator</fullName>
    </submittedName>
</protein>
<dbReference type="Proteomes" id="UP000712570">
    <property type="component" value="Unassembled WGS sequence"/>
</dbReference>
<name>A0ABX0KTC1_9NEIS</name>
<dbReference type="SMART" id="SM00448">
    <property type="entry name" value="REC"/>
    <property type="match status" value="1"/>
</dbReference>
<keyword evidence="6" id="KW-1185">Reference proteome</keyword>
<dbReference type="PANTHER" id="PTHR45339:SF1">
    <property type="entry name" value="HYBRID SIGNAL TRANSDUCTION HISTIDINE KINASE J"/>
    <property type="match status" value="1"/>
</dbReference>
<gene>
    <name evidence="5" type="ORF">HA050_04080</name>
</gene>
<keyword evidence="2" id="KW-0902">Two-component regulatory system</keyword>
<dbReference type="EMBL" id="JAAOLX010000002">
    <property type="protein sequence ID" value="NHQ85289.1"/>
    <property type="molecule type" value="Genomic_DNA"/>
</dbReference>
<comment type="caution">
    <text evidence="5">The sequence shown here is derived from an EMBL/GenBank/DDBJ whole genome shotgun (WGS) entry which is preliminary data.</text>
</comment>
<evidence type="ECO:0000256" key="1">
    <source>
        <dbReference type="ARBA" id="ARBA00022553"/>
    </source>
</evidence>
<dbReference type="PANTHER" id="PTHR45339">
    <property type="entry name" value="HYBRID SIGNAL TRANSDUCTION HISTIDINE KINASE J"/>
    <property type="match status" value="1"/>
</dbReference>
<dbReference type="RefSeq" id="WP_166822438.1">
    <property type="nucleotide sequence ID" value="NZ_JAAOLX010000002.1"/>
</dbReference>
<organism evidence="5 6">
    <name type="scientific">Iodobacter violaceini</name>
    <dbReference type="NCBI Taxonomy" id="3044271"/>
    <lineage>
        <taxon>Bacteria</taxon>
        <taxon>Pseudomonadati</taxon>
        <taxon>Pseudomonadota</taxon>
        <taxon>Betaproteobacteria</taxon>
        <taxon>Neisseriales</taxon>
        <taxon>Chitinibacteraceae</taxon>
        <taxon>Iodobacter</taxon>
    </lineage>
</organism>
<keyword evidence="1 3" id="KW-0597">Phosphoprotein</keyword>
<reference evidence="5 6" key="1">
    <citation type="submission" date="2020-03" db="EMBL/GenBank/DDBJ databases">
        <title>Draft genome sequence of environmentally isolated violet-colored cultures.</title>
        <authorList>
            <person name="Wilson H.S."/>
        </authorList>
    </citation>
    <scope>NUCLEOTIDE SEQUENCE [LARGE SCALE GENOMIC DNA]</scope>
    <source>
        <strain evidence="5 6">HSC-16F04</strain>
    </source>
</reference>
<dbReference type="Gene3D" id="3.40.50.2300">
    <property type="match status" value="1"/>
</dbReference>
<dbReference type="Pfam" id="PF00072">
    <property type="entry name" value="Response_reg"/>
    <property type="match status" value="1"/>
</dbReference>
<evidence type="ECO:0000256" key="2">
    <source>
        <dbReference type="ARBA" id="ARBA00023012"/>
    </source>
</evidence>
<feature type="domain" description="Response regulatory" evidence="4">
    <location>
        <begin position="3"/>
        <end position="119"/>
    </location>
</feature>
<dbReference type="SUPFAM" id="SSF52172">
    <property type="entry name" value="CheY-like"/>
    <property type="match status" value="1"/>
</dbReference>
<evidence type="ECO:0000313" key="5">
    <source>
        <dbReference type="EMBL" id="NHQ85289.1"/>
    </source>
</evidence>
<feature type="modified residue" description="4-aspartylphosphate" evidence="3">
    <location>
        <position position="52"/>
    </location>
</feature>
<evidence type="ECO:0000259" key="4">
    <source>
        <dbReference type="PROSITE" id="PS50110"/>
    </source>
</evidence>
<dbReference type="PROSITE" id="PS50110">
    <property type="entry name" value="RESPONSE_REGULATORY"/>
    <property type="match status" value="1"/>
</dbReference>
<dbReference type="InterPro" id="IPR011006">
    <property type="entry name" value="CheY-like_superfamily"/>
</dbReference>